<evidence type="ECO:0000313" key="2">
    <source>
        <dbReference type="Proteomes" id="UP000054843"/>
    </source>
</evidence>
<gene>
    <name evidence="1" type="ORF">T10_757</name>
</gene>
<comment type="caution">
    <text evidence="1">The sequence shown here is derived from an EMBL/GenBank/DDBJ whole genome shotgun (WGS) entry which is preliminary data.</text>
</comment>
<dbReference type="Proteomes" id="UP000054843">
    <property type="component" value="Unassembled WGS sequence"/>
</dbReference>
<organism evidence="1 2">
    <name type="scientific">Trichinella papuae</name>
    <dbReference type="NCBI Taxonomy" id="268474"/>
    <lineage>
        <taxon>Eukaryota</taxon>
        <taxon>Metazoa</taxon>
        <taxon>Ecdysozoa</taxon>
        <taxon>Nematoda</taxon>
        <taxon>Enoplea</taxon>
        <taxon>Dorylaimia</taxon>
        <taxon>Trichinellida</taxon>
        <taxon>Trichinellidae</taxon>
        <taxon>Trichinella</taxon>
    </lineage>
</organism>
<accession>A0A0V1MHG1</accession>
<dbReference type="EMBL" id="JYDO01000103">
    <property type="protein sequence ID" value="KRZ71045.1"/>
    <property type="molecule type" value="Genomic_DNA"/>
</dbReference>
<evidence type="ECO:0000313" key="1">
    <source>
        <dbReference type="EMBL" id="KRZ71045.1"/>
    </source>
</evidence>
<protein>
    <submittedName>
        <fullName evidence="1">Uncharacterized protein</fullName>
    </submittedName>
</protein>
<sequence>MPAGSGGQTFAGRDGVNRTAQIQTSMTEITWQVAKLVVLGPAIEGNGRATLPSGGGCSGRNGRGTVAKNMWDSNYSMIIVGSVESVGCVGGWIQGVVSVITVLLSVYCVHSLLTLHVCICF</sequence>
<name>A0A0V1MHG1_9BILA</name>
<reference evidence="1 2" key="1">
    <citation type="submission" date="2015-01" db="EMBL/GenBank/DDBJ databases">
        <title>Evolution of Trichinella species and genotypes.</title>
        <authorList>
            <person name="Korhonen P.K."/>
            <person name="Edoardo P."/>
            <person name="Giuseppe L.R."/>
            <person name="Gasser R.B."/>
        </authorList>
    </citation>
    <scope>NUCLEOTIDE SEQUENCE [LARGE SCALE GENOMIC DNA]</scope>
    <source>
        <strain evidence="1">ISS1980</strain>
    </source>
</reference>
<keyword evidence="2" id="KW-1185">Reference proteome</keyword>
<proteinExistence type="predicted"/>
<dbReference type="AlphaFoldDB" id="A0A0V1MHG1"/>